<dbReference type="Pfam" id="PF14433">
    <property type="entry name" value="SUKH-3"/>
    <property type="match status" value="1"/>
</dbReference>
<evidence type="ECO:0000313" key="1">
    <source>
        <dbReference type="EMBL" id="ATE55972.1"/>
    </source>
</evidence>
<keyword evidence="2" id="KW-1185">Reference proteome</keyword>
<dbReference type="KEGG" id="apre:CNX65_24070"/>
<dbReference type="RefSeq" id="WP_096495800.1">
    <property type="nucleotide sequence ID" value="NZ_CP023445.1"/>
</dbReference>
<sequence>MSGYDDASRQQKLLDAFPGASRVDVGSASVDHVSRLYELAGYEVGAELRGFLEEYRECSILWMYREMEDGVRIDAERALSFYPGNIRVFSQRVGRPLIPIGSAFETEEVVLIASDGDVFLAGDPGIQYVGNGFKQSMQAMISGNWDKTFF</sequence>
<evidence type="ECO:0008006" key="3">
    <source>
        <dbReference type="Google" id="ProtNLM"/>
    </source>
</evidence>
<proteinExistence type="predicted"/>
<dbReference type="Proteomes" id="UP000218505">
    <property type="component" value="Chromosome"/>
</dbReference>
<protein>
    <recommendedName>
        <fullName evidence="3">SUKH-3 domain containing protein</fullName>
    </recommendedName>
</protein>
<organism evidence="1 2">
    <name type="scientific">Actinosynnema pretiosum</name>
    <dbReference type="NCBI Taxonomy" id="42197"/>
    <lineage>
        <taxon>Bacteria</taxon>
        <taxon>Bacillati</taxon>
        <taxon>Actinomycetota</taxon>
        <taxon>Actinomycetes</taxon>
        <taxon>Pseudonocardiales</taxon>
        <taxon>Pseudonocardiaceae</taxon>
        <taxon>Actinosynnema</taxon>
    </lineage>
</organism>
<evidence type="ECO:0000313" key="2">
    <source>
        <dbReference type="Proteomes" id="UP000218505"/>
    </source>
</evidence>
<dbReference type="EMBL" id="CP023445">
    <property type="protein sequence ID" value="ATE55972.1"/>
    <property type="molecule type" value="Genomic_DNA"/>
</dbReference>
<name>A0A290ZAG5_9PSEU</name>
<dbReference type="AlphaFoldDB" id="A0A290ZAG5"/>
<gene>
    <name evidence="1" type="ORF">CNX65_24070</name>
</gene>
<accession>A0A290ZAG5</accession>
<dbReference type="InterPro" id="IPR025850">
    <property type="entry name" value="SUKH-3"/>
</dbReference>
<reference evidence="1" key="1">
    <citation type="submission" date="2017-09" db="EMBL/GenBank/DDBJ databases">
        <title>Complete Genome Sequence of ansamitocin-producing Bacterium Actinosynnema pretiosum X47.</title>
        <authorList>
            <person name="Cao G."/>
            <person name="Zong G."/>
            <person name="Zhong C."/>
            <person name="Fu J."/>
        </authorList>
    </citation>
    <scope>NUCLEOTIDE SEQUENCE [LARGE SCALE GENOMIC DNA]</scope>
    <source>
        <strain evidence="1">X47</strain>
    </source>
</reference>